<dbReference type="EMBL" id="CAJPIZ010007454">
    <property type="protein sequence ID" value="CAG2110327.1"/>
    <property type="molecule type" value="Genomic_DNA"/>
</dbReference>
<dbReference type="OrthoDB" id="6287170at2759"/>
<reference evidence="1" key="1">
    <citation type="submission" date="2020-11" db="EMBL/GenBank/DDBJ databases">
        <authorList>
            <person name="Tran Van P."/>
        </authorList>
    </citation>
    <scope>NUCLEOTIDE SEQUENCE</scope>
</reference>
<dbReference type="GO" id="GO:0005615">
    <property type="term" value="C:extracellular space"/>
    <property type="evidence" value="ECO:0007669"/>
    <property type="project" value="TreeGrafter"/>
</dbReference>
<gene>
    <name evidence="1" type="ORF">OSB1V03_LOCUS10312</name>
</gene>
<evidence type="ECO:0000313" key="1">
    <source>
        <dbReference type="EMBL" id="CAD7629897.1"/>
    </source>
</evidence>
<dbReference type="EMBL" id="OC862029">
    <property type="protein sequence ID" value="CAD7629897.1"/>
    <property type="molecule type" value="Genomic_DNA"/>
</dbReference>
<organism evidence="1">
    <name type="scientific">Medioppia subpectinata</name>
    <dbReference type="NCBI Taxonomy" id="1979941"/>
    <lineage>
        <taxon>Eukaryota</taxon>
        <taxon>Metazoa</taxon>
        <taxon>Ecdysozoa</taxon>
        <taxon>Arthropoda</taxon>
        <taxon>Chelicerata</taxon>
        <taxon>Arachnida</taxon>
        <taxon>Acari</taxon>
        <taxon>Acariformes</taxon>
        <taxon>Sarcoptiformes</taxon>
        <taxon>Oribatida</taxon>
        <taxon>Brachypylina</taxon>
        <taxon>Oppioidea</taxon>
        <taxon>Oppiidae</taxon>
        <taxon>Medioppia</taxon>
    </lineage>
</organism>
<proteinExistence type="predicted"/>
<evidence type="ECO:0000313" key="2">
    <source>
        <dbReference type="Proteomes" id="UP000759131"/>
    </source>
</evidence>
<accession>A0A7R9KVN1</accession>
<sequence>MDTSYSPSAVVNTNIAENSANNESKDLGQEFLSQTPNRLVVDKIPAPIVANDYCCADELIGQPLVTCDGSLAINLFKGIRVDINANHSIYVSMGDSKVSVSNSGQNIGVVHRFGRVFKELVPQNNCHIESGIHLAKMCGRGITFTSLNRSLIYLVDSSGCKTTTERFRKLNHDFSLDIFNSHALSADYGRQRAFADLIRGSYEVSEEGDEKFWYFPGLRIRQHVLTGDLMITKSYGKVVVYMNPSENSVKVNAPNLRITATNRPDSCLSIIKPHSKDEQRVTAGFNNFRVKYGSQKAGFDANDELVLI</sequence>
<name>A0A7R9KVN1_9ACAR</name>
<dbReference type="PANTHER" id="PTHR39075">
    <property type="entry name" value="FI19908P1"/>
    <property type="match status" value="1"/>
</dbReference>
<protein>
    <submittedName>
        <fullName evidence="1">Uncharacterized protein</fullName>
    </submittedName>
</protein>
<dbReference type="Proteomes" id="UP000759131">
    <property type="component" value="Unassembled WGS sequence"/>
</dbReference>
<dbReference type="PANTHER" id="PTHR39075:SF1">
    <property type="entry name" value="FI19908P1"/>
    <property type="match status" value="1"/>
</dbReference>
<keyword evidence="2" id="KW-1185">Reference proteome</keyword>
<dbReference type="AlphaFoldDB" id="A0A7R9KVN1"/>